<comment type="subunit">
    <text evidence="17">Homotetramer.</text>
</comment>
<sequence length="457" mass="45470">MIPIAGTAVLTAAAMRAAEEQAIAAGASVETLMQRAAAGIADAVRRLAGVNDVLVLCGPGNNGGDGYVAASRLHAAGRKVRVAALEEPRTPAAIAARALWSGPVEPLGDAAPAPVIVDALFGTGLTRPLADDAAAALARLVAAASLAIAVDVPSGLATDDGRVLGTVPAMHVTLALGAVKPSHLLQPGAARCGAVRLLPIGVAAHGDAHVLSAPHLPPPAVDSHKFSRGMVAVVRGRMVGAAQLAASAAMHAGAGYVALLGATIPAAPHALVRRRLDDAALGDPRIGALVIGPGLGRDGESRATLDRALATPHRLVIDGDALHLLTPERLRARGGETILTPHDGEFTALFGDVDGRKLDAARHAAARSGATIVFKGPDTVIAAPDGRAILSGAASSWLSTAGSGDVLAGAIAAMLAEGRDPFGAAAAGVWLHGEAARRLGAAFVADDLAAALSAARA</sequence>
<comment type="catalytic activity">
    <reaction evidence="16 17 19">
        <text>(6S)-NADPHX + ADP = AMP + phosphate + NADPH + H(+)</text>
        <dbReference type="Rhea" id="RHEA:32235"/>
        <dbReference type="ChEBI" id="CHEBI:15378"/>
        <dbReference type="ChEBI" id="CHEBI:43474"/>
        <dbReference type="ChEBI" id="CHEBI:57783"/>
        <dbReference type="ChEBI" id="CHEBI:64076"/>
        <dbReference type="ChEBI" id="CHEBI:456215"/>
        <dbReference type="ChEBI" id="CHEBI:456216"/>
        <dbReference type="EC" id="4.2.1.136"/>
    </reaction>
</comment>
<dbReference type="EC" id="4.2.1.136" evidence="19"/>
<dbReference type="HAMAP" id="MF_01966">
    <property type="entry name" value="NADHX_epimerase"/>
    <property type="match status" value="1"/>
</dbReference>
<dbReference type="PROSITE" id="PS51383">
    <property type="entry name" value="YJEF_C_3"/>
    <property type="match status" value="1"/>
</dbReference>
<dbReference type="GO" id="GO:0052855">
    <property type="term" value="F:ADP-dependent NAD(P)H-hydrate dehydratase activity"/>
    <property type="evidence" value="ECO:0007669"/>
    <property type="project" value="UniProtKB-UniRule"/>
</dbReference>
<dbReference type="Proteomes" id="UP000249229">
    <property type="component" value="Unassembled WGS sequence"/>
</dbReference>
<protein>
    <recommendedName>
        <fullName evidence="19">Bifunctional NAD(P)H-hydrate repair enzyme</fullName>
    </recommendedName>
    <alternativeName>
        <fullName evidence="19">Nicotinamide nucleotide repair protein</fullName>
    </alternativeName>
    <domain>
        <recommendedName>
            <fullName evidence="19">ADP-dependent (S)-NAD(P)H-hydrate dehydratase</fullName>
            <ecNumber evidence="19">4.2.1.136</ecNumber>
        </recommendedName>
        <alternativeName>
            <fullName evidence="19">ADP-dependent NAD(P)HX dehydratase</fullName>
        </alternativeName>
    </domain>
    <domain>
        <recommendedName>
            <fullName evidence="19">NAD(P)H-hydrate epimerase</fullName>
            <ecNumber evidence="19">5.1.99.6</ecNumber>
        </recommendedName>
    </domain>
</protein>
<comment type="similarity">
    <text evidence="3 19">In the N-terminal section; belongs to the NnrE/AIBP family.</text>
</comment>
<dbReference type="CDD" id="cd01171">
    <property type="entry name" value="YXKO-related"/>
    <property type="match status" value="1"/>
</dbReference>
<feature type="binding site" evidence="18">
    <location>
        <begin position="122"/>
        <end position="128"/>
    </location>
    <ligand>
        <name>(6S)-NADPHX</name>
        <dbReference type="ChEBI" id="CHEBI:64076"/>
    </ligand>
</feature>
<keyword evidence="5 18" id="KW-0479">Metal-binding</keyword>
<dbReference type="EC" id="5.1.99.6" evidence="19"/>
<keyword evidence="12 17" id="KW-0456">Lyase</keyword>
<feature type="binding site" evidence="17">
    <location>
        <begin position="375"/>
        <end position="379"/>
    </location>
    <ligand>
        <name>AMP</name>
        <dbReference type="ChEBI" id="CHEBI:456215"/>
    </ligand>
</feature>
<name>A0A2W5P361_9SPHN</name>
<comment type="similarity">
    <text evidence="17">Belongs to the NnrD/CARKD family.</text>
</comment>
<dbReference type="SUPFAM" id="SSF53613">
    <property type="entry name" value="Ribokinase-like"/>
    <property type="match status" value="1"/>
</dbReference>
<evidence type="ECO:0000256" key="4">
    <source>
        <dbReference type="ARBA" id="ARBA00009524"/>
    </source>
</evidence>
<dbReference type="NCBIfam" id="TIGR00197">
    <property type="entry name" value="yjeF_nterm"/>
    <property type="match status" value="1"/>
</dbReference>
<dbReference type="HAMAP" id="MF_01965">
    <property type="entry name" value="NADHX_dehydratase"/>
    <property type="match status" value="1"/>
</dbReference>
<keyword evidence="9 18" id="KW-0630">Potassium</keyword>
<feature type="binding site" evidence="18">
    <location>
        <begin position="61"/>
        <end position="65"/>
    </location>
    <ligand>
        <name>(6S)-NADPHX</name>
        <dbReference type="ChEBI" id="CHEBI:64076"/>
    </ligand>
</feature>
<evidence type="ECO:0000256" key="10">
    <source>
        <dbReference type="ARBA" id="ARBA00023027"/>
    </source>
</evidence>
<evidence type="ECO:0000256" key="18">
    <source>
        <dbReference type="HAMAP-Rule" id="MF_01966"/>
    </source>
</evidence>
<comment type="similarity">
    <text evidence="18">Belongs to the NnrE/AIBP family.</text>
</comment>
<feature type="binding site" evidence="18">
    <location>
        <position position="154"/>
    </location>
    <ligand>
        <name>K(+)</name>
        <dbReference type="ChEBI" id="CHEBI:29103"/>
    </ligand>
</feature>
<dbReference type="PANTHER" id="PTHR12592:SF0">
    <property type="entry name" value="ATP-DEPENDENT (S)-NAD(P)H-HYDRATE DEHYDRATASE"/>
    <property type="match status" value="1"/>
</dbReference>
<dbReference type="EMBL" id="QFQI01000011">
    <property type="protein sequence ID" value="PZQ59018.1"/>
    <property type="molecule type" value="Genomic_DNA"/>
</dbReference>
<feature type="binding site" evidence="17">
    <location>
        <position position="405"/>
    </location>
    <ligand>
        <name>(6S)-NADPHX</name>
        <dbReference type="ChEBI" id="CHEBI:64076"/>
    </ligand>
</feature>
<evidence type="ECO:0000256" key="3">
    <source>
        <dbReference type="ARBA" id="ARBA00006001"/>
    </source>
</evidence>
<evidence type="ECO:0000256" key="6">
    <source>
        <dbReference type="ARBA" id="ARBA00022741"/>
    </source>
</evidence>
<evidence type="ECO:0000313" key="23">
    <source>
        <dbReference type="Proteomes" id="UP000249229"/>
    </source>
</evidence>
<feature type="binding site" evidence="17">
    <location>
        <position position="342"/>
    </location>
    <ligand>
        <name>(6S)-NADPHX</name>
        <dbReference type="ChEBI" id="CHEBI:64076"/>
    </ligand>
</feature>
<evidence type="ECO:0000256" key="16">
    <source>
        <dbReference type="ARBA" id="ARBA00049209"/>
    </source>
</evidence>
<comment type="cofactor">
    <cofactor evidence="18 19">
        <name>K(+)</name>
        <dbReference type="ChEBI" id="CHEBI:29103"/>
    </cofactor>
    <text evidence="18 19">Binds 1 potassium ion per subunit.</text>
</comment>
<evidence type="ECO:0000256" key="19">
    <source>
        <dbReference type="PIRNR" id="PIRNR017184"/>
    </source>
</evidence>
<evidence type="ECO:0000256" key="13">
    <source>
        <dbReference type="ARBA" id="ARBA00023268"/>
    </source>
</evidence>
<feature type="binding site" evidence="18">
    <location>
        <position position="151"/>
    </location>
    <ligand>
        <name>(6S)-NADPHX</name>
        <dbReference type="ChEBI" id="CHEBI:64076"/>
    </ligand>
</feature>
<evidence type="ECO:0000256" key="5">
    <source>
        <dbReference type="ARBA" id="ARBA00022723"/>
    </source>
</evidence>
<dbReference type="GO" id="GO:0046872">
    <property type="term" value="F:metal ion binding"/>
    <property type="evidence" value="ECO:0007669"/>
    <property type="project" value="UniProtKB-UniRule"/>
</dbReference>
<comment type="catalytic activity">
    <reaction evidence="1 18 19">
        <text>(6R)-NADHX = (6S)-NADHX</text>
        <dbReference type="Rhea" id="RHEA:32215"/>
        <dbReference type="ChEBI" id="CHEBI:64074"/>
        <dbReference type="ChEBI" id="CHEBI:64075"/>
        <dbReference type="EC" id="5.1.99.6"/>
    </reaction>
</comment>
<comment type="caution">
    <text evidence="18">Lacks conserved residue(s) required for the propagation of feature annotation.</text>
</comment>
<evidence type="ECO:0000256" key="1">
    <source>
        <dbReference type="ARBA" id="ARBA00000013"/>
    </source>
</evidence>
<dbReference type="Pfam" id="PF01256">
    <property type="entry name" value="Carb_kinase"/>
    <property type="match status" value="1"/>
</dbReference>
<keyword evidence="11 18" id="KW-0413">Isomerase</keyword>
<feature type="domain" description="YjeF C-terminal" evidence="20">
    <location>
        <begin position="208"/>
        <end position="457"/>
    </location>
</feature>
<evidence type="ECO:0000256" key="17">
    <source>
        <dbReference type="HAMAP-Rule" id="MF_01965"/>
    </source>
</evidence>
<dbReference type="AlphaFoldDB" id="A0A2W5P361"/>
<dbReference type="InterPro" id="IPR000631">
    <property type="entry name" value="CARKD"/>
</dbReference>
<evidence type="ECO:0000256" key="11">
    <source>
        <dbReference type="ARBA" id="ARBA00023235"/>
    </source>
</evidence>
<evidence type="ECO:0000256" key="12">
    <source>
        <dbReference type="ARBA" id="ARBA00023239"/>
    </source>
</evidence>
<evidence type="ECO:0000259" key="20">
    <source>
        <dbReference type="PROSITE" id="PS51383"/>
    </source>
</evidence>
<dbReference type="InterPro" id="IPR030677">
    <property type="entry name" value="Nnr"/>
</dbReference>
<dbReference type="PANTHER" id="PTHR12592">
    <property type="entry name" value="ATP-DEPENDENT (S)-NAD(P)H-HYDRATE DEHYDRATASE FAMILY MEMBER"/>
    <property type="match status" value="1"/>
</dbReference>
<reference evidence="22 23" key="1">
    <citation type="submission" date="2017-08" db="EMBL/GenBank/DDBJ databases">
        <title>Infants hospitalized years apart are colonized by the same room-sourced microbial strains.</title>
        <authorList>
            <person name="Brooks B."/>
            <person name="Olm M.R."/>
            <person name="Firek B.A."/>
            <person name="Baker R."/>
            <person name="Thomas B.C."/>
            <person name="Morowitz M.J."/>
            <person name="Banfield J.F."/>
        </authorList>
    </citation>
    <scope>NUCLEOTIDE SEQUENCE [LARGE SCALE GENOMIC DNA]</scope>
    <source>
        <strain evidence="22">S2_005_001_R1_22</strain>
    </source>
</reference>
<dbReference type="InterPro" id="IPR036652">
    <property type="entry name" value="YjeF_N_dom_sf"/>
</dbReference>
<dbReference type="InterPro" id="IPR017953">
    <property type="entry name" value="Carbohydrate_kinase_pred_CS"/>
</dbReference>
<accession>A0A2W5P361</accession>
<evidence type="ECO:0000256" key="9">
    <source>
        <dbReference type="ARBA" id="ARBA00022958"/>
    </source>
</evidence>
<dbReference type="PIRSF" id="PIRSF017184">
    <property type="entry name" value="Nnr"/>
    <property type="match status" value="1"/>
</dbReference>
<dbReference type="InterPro" id="IPR004443">
    <property type="entry name" value="YjeF_N_dom"/>
</dbReference>
<dbReference type="PROSITE" id="PS01050">
    <property type="entry name" value="YJEF_C_2"/>
    <property type="match status" value="1"/>
</dbReference>
<feature type="binding site" evidence="18">
    <location>
        <position position="118"/>
    </location>
    <ligand>
        <name>K(+)</name>
        <dbReference type="ChEBI" id="CHEBI:29103"/>
    </ligand>
</feature>
<proteinExistence type="inferred from homology"/>
<dbReference type="GO" id="GO:0052856">
    <property type="term" value="F:NAD(P)HX epimerase activity"/>
    <property type="evidence" value="ECO:0007669"/>
    <property type="project" value="UniProtKB-UniRule"/>
</dbReference>
<dbReference type="NCBIfam" id="TIGR00196">
    <property type="entry name" value="yjeF_cterm"/>
    <property type="match status" value="1"/>
</dbReference>
<dbReference type="GO" id="GO:0110051">
    <property type="term" value="P:metabolite repair"/>
    <property type="evidence" value="ECO:0007669"/>
    <property type="project" value="TreeGrafter"/>
</dbReference>
<comment type="function">
    <text evidence="18">Catalyzes the epimerization of the S- and R-forms of NAD(P)HX, a damaged form of NAD(P)H that is a result of enzymatic or heat-dependent hydration. This is a prerequisite for the S-specific NAD(P)H-hydrate dehydratase to allow the repair of both epimers of NAD(P)HX.</text>
</comment>
<feature type="binding site" evidence="17">
    <location>
        <position position="241"/>
    </location>
    <ligand>
        <name>(6S)-NADPHX</name>
        <dbReference type="ChEBI" id="CHEBI:64076"/>
    </ligand>
</feature>
<organism evidence="22 23">
    <name type="scientific">Sphingomonas taxi</name>
    <dbReference type="NCBI Taxonomy" id="1549858"/>
    <lineage>
        <taxon>Bacteria</taxon>
        <taxon>Pseudomonadati</taxon>
        <taxon>Pseudomonadota</taxon>
        <taxon>Alphaproteobacteria</taxon>
        <taxon>Sphingomonadales</taxon>
        <taxon>Sphingomonadaceae</taxon>
        <taxon>Sphingomonas</taxon>
    </lineage>
</organism>
<comment type="function">
    <text evidence="14 19">Bifunctional enzyme that catalyzes the epimerization of the S- and R-forms of NAD(P)HX and the dehydration of the S-form of NAD(P)HX at the expense of ADP, which is converted to AMP. This allows the repair of both epimers of NAD(P)HX, a damaged form of NAD(P)H that is a result of enzymatic or heat-dependent hydration.</text>
</comment>
<keyword evidence="7 17" id="KW-0067">ATP-binding</keyword>
<evidence type="ECO:0000313" key="22">
    <source>
        <dbReference type="EMBL" id="PZQ59018.1"/>
    </source>
</evidence>
<dbReference type="SUPFAM" id="SSF64153">
    <property type="entry name" value="YjeF N-terminal domain-like"/>
    <property type="match status" value="1"/>
</dbReference>
<comment type="cofactor">
    <cofactor evidence="17">
        <name>Mg(2+)</name>
        <dbReference type="ChEBI" id="CHEBI:18420"/>
    </cofactor>
</comment>
<keyword evidence="6 17" id="KW-0547">Nucleotide-binding</keyword>
<evidence type="ECO:0000256" key="14">
    <source>
        <dbReference type="ARBA" id="ARBA00025153"/>
    </source>
</evidence>
<dbReference type="Gene3D" id="3.40.1190.20">
    <property type="match status" value="1"/>
</dbReference>
<evidence type="ECO:0000256" key="2">
    <source>
        <dbReference type="ARBA" id="ARBA00000909"/>
    </source>
</evidence>
<feature type="binding site" evidence="18">
    <location>
        <position position="62"/>
    </location>
    <ligand>
        <name>K(+)</name>
        <dbReference type="ChEBI" id="CHEBI:29103"/>
    </ligand>
</feature>
<keyword evidence="10 17" id="KW-0520">NAD</keyword>
<dbReference type="InterPro" id="IPR029056">
    <property type="entry name" value="Ribokinase-like"/>
</dbReference>
<feature type="domain" description="YjeF N-terminal" evidence="21">
    <location>
        <begin position="15"/>
        <end position="208"/>
    </location>
</feature>
<comment type="catalytic activity">
    <reaction evidence="2 18 19">
        <text>(6R)-NADPHX = (6S)-NADPHX</text>
        <dbReference type="Rhea" id="RHEA:32227"/>
        <dbReference type="ChEBI" id="CHEBI:64076"/>
        <dbReference type="ChEBI" id="CHEBI:64077"/>
        <dbReference type="EC" id="5.1.99.6"/>
    </reaction>
</comment>
<dbReference type="Pfam" id="PF03853">
    <property type="entry name" value="YjeF_N"/>
    <property type="match status" value="1"/>
</dbReference>
<keyword evidence="13" id="KW-0511">Multifunctional enzyme</keyword>
<gene>
    <name evidence="17" type="primary">nnrD</name>
    <name evidence="18" type="synonym">nnrE</name>
    <name evidence="22" type="ORF">DI544_12605</name>
</gene>
<comment type="caution">
    <text evidence="22">The sequence shown here is derived from an EMBL/GenBank/DDBJ whole genome shotgun (WGS) entry which is preliminary data.</text>
</comment>
<feature type="binding site" evidence="17">
    <location>
        <position position="404"/>
    </location>
    <ligand>
        <name>AMP</name>
        <dbReference type="ChEBI" id="CHEBI:456215"/>
    </ligand>
</feature>
<evidence type="ECO:0000256" key="8">
    <source>
        <dbReference type="ARBA" id="ARBA00022857"/>
    </source>
</evidence>
<comment type="catalytic activity">
    <reaction evidence="15 17 19">
        <text>(6S)-NADHX + ADP = AMP + phosphate + NADH + H(+)</text>
        <dbReference type="Rhea" id="RHEA:32223"/>
        <dbReference type="ChEBI" id="CHEBI:15378"/>
        <dbReference type="ChEBI" id="CHEBI:43474"/>
        <dbReference type="ChEBI" id="CHEBI:57945"/>
        <dbReference type="ChEBI" id="CHEBI:64074"/>
        <dbReference type="ChEBI" id="CHEBI:456215"/>
        <dbReference type="ChEBI" id="CHEBI:456216"/>
        <dbReference type="EC" id="4.2.1.136"/>
    </reaction>
</comment>
<evidence type="ECO:0000256" key="7">
    <source>
        <dbReference type="ARBA" id="ARBA00022840"/>
    </source>
</evidence>
<comment type="function">
    <text evidence="17">Catalyzes the dehydration of the S-form of NAD(P)HX at the expense of ADP, which is converted to AMP. Together with NAD(P)HX epimerase, which catalyzes the epimerization of the S- and R-forms, the enzyme allows the repair of both epimers of NAD(P)HX, a damaged form of NAD(P)H that is a result of enzymatic or heat-dependent hydration.</text>
</comment>
<dbReference type="GO" id="GO:0005524">
    <property type="term" value="F:ATP binding"/>
    <property type="evidence" value="ECO:0007669"/>
    <property type="project" value="UniProtKB-UniRule"/>
</dbReference>
<evidence type="ECO:0000256" key="15">
    <source>
        <dbReference type="ARBA" id="ARBA00048238"/>
    </source>
</evidence>
<feature type="binding site" evidence="17">
    <location>
        <position position="294"/>
    </location>
    <ligand>
        <name>(6S)-NADPHX</name>
        <dbReference type="ChEBI" id="CHEBI:64076"/>
    </ligand>
</feature>
<evidence type="ECO:0000259" key="21">
    <source>
        <dbReference type="PROSITE" id="PS51385"/>
    </source>
</evidence>
<dbReference type="PROSITE" id="PS51385">
    <property type="entry name" value="YJEF_N"/>
    <property type="match status" value="1"/>
</dbReference>
<keyword evidence="8 17" id="KW-0521">NADP</keyword>
<dbReference type="GO" id="GO:0046496">
    <property type="term" value="P:nicotinamide nucleotide metabolic process"/>
    <property type="evidence" value="ECO:0007669"/>
    <property type="project" value="UniProtKB-UniRule"/>
</dbReference>
<dbReference type="Gene3D" id="3.40.50.10260">
    <property type="entry name" value="YjeF N-terminal domain"/>
    <property type="match status" value="1"/>
</dbReference>
<comment type="similarity">
    <text evidence="4 19">In the C-terminal section; belongs to the NnrD/CARKD family.</text>
</comment>